<dbReference type="InterPro" id="IPR036322">
    <property type="entry name" value="WD40_repeat_dom_sf"/>
</dbReference>
<evidence type="ECO:0000256" key="3">
    <source>
        <dbReference type="PROSITE-ProRule" id="PRU00221"/>
    </source>
</evidence>
<dbReference type="SUPFAM" id="SSF50978">
    <property type="entry name" value="WD40 repeat-like"/>
    <property type="match status" value="1"/>
</dbReference>
<dbReference type="EMBL" id="CAXAMN010023051">
    <property type="protein sequence ID" value="CAK9074900.1"/>
    <property type="molecule type" value="Genomic_DNA"/>
</dbReference>
<accession>A0ABP0PJK5</accession>
<evidence type="ECO:0000256" key="2">
    <source>
        <dbReference type="ARBA" id="ARBA00022737"/>
    </source>
</evidence>
<dbReference type="InterPro" id="IPR001680">
    <property type="entry name" value="WD40_rpt"/>
</dbReference>
<dbReference type="PANTHER" id="PTHR22847">
    <property type="entry name" value="WD40 REPEAT PROTEIN"/>
    <property type="match status" value="1"/>
</dbReference>
<dbReference type="InterPro" id="IPR015943">
    <property type="entry name" value="WD40/YVTN_repeat-like_dom_sf"/>
</dbReference>
<keyword evidence="2" id="KW-0677">Repeat</keyword>
<dbReference type="Pfam" id="PF00400">
    <property type="entry name" value="WD40"/>
    <property type="match status" value="1"/>
</dbReference>
<evidence type="ECO:0000256" key="4">
    <source>
        <dbReference type="SAM" id="MobiDB-lite"/>
    </source>
</evidence>
<reference evidence="5 6" key="1">
    <citation type="submission" date="2024-02" db="EMBL/GenBank/DDBJ databases">
        <authorList>
            <person name="Chen Y."/>
            <person name="Shah S."/>
            <person name="Dougan E. K."/>
            <person name="Thang M."/>
            <person name="Chan C."/>
        </authorList>
    </citation>
    <scope>NUCLEOTIDE SEQUENCE [LARGE SCALE GENOMIC DNA]</scope>
</reference>
<protein>
    <submittedName>
        <fullName evidence="5">Uncharacterized protein</fullName>
    </submittedName>
</protein>
<keyword evidence="1 3" id="KW-0853">WD repeat</keyword>
<dbReference type="Gene3D" id="2.130.10.10">
    <property type="entry name" value="YVTN repeat-like/Quinoprotein amine dehydrogenase"/>
    <property type="match status" value="1"/>
</dbReference>
<dbReference type="PANTHER" id="PTHR22847:SF637">
    <property type="entry name" value="WD REPEAT DOMAIN 5B"/>
    <property type="match status" value="1"/>
</dbReference>
<gene>
    <name evidence="5" type="ORF">CCMP2556_LOCUS36873</name>
</gene>
<dbReference type="PROSITE" id="PS50082">
    <property type="entry name" value="WD_REPEATS_2"/>
    <property type="match status" value="1"/>
</dbReference>
<evidence type="ECO:0000313" key="5">
    <source>
        <dbReference type="EMBL" id="CAK9074900.1"/>
    </source>
</evidence>
<dbReference type="SMART" id="SM00320">
    <property type="entry name" value="WD40"/>
    <property type="match status" value="3"/>
</dbReference>
<sequence>MGWQTQLTLLPQRLTRRLGEPAPHEVSFRLAVTARCGAAAGSSPTRTQRGVGLGGDVHFLGSDSPKTDRSQAWLWSVVAACSLPVDVCSRLESWCSARQRPLRQGLQLWLCRAKLWGAPEAACCSPVSISESPHWGAAAACCTSWCPEAPQLAMGFGDSTLHFGALEPGEGRGLRGALPSKFRWDASVRSAHGEGPRQDGHRDGPKMGRSEPMENFTLQISVASTETDPRLLTCGDAGEVLLYSPNSIPGAPPLQRLRGHHAGAYCSTWLSAKSCATGGFDRRAFLWDLRQQKPRAAMQTRQHVYSMAAVENDLFVGLGEGCIAQWDLRFGPPVRELRGHGAAVEALAVVPGALASAGSDGVLRLWSRQGEPTWHFSTRGALTCMSTVAEDSLLVGGHGLPPTALSLDYDKAIMHVPKALKQMNLPSMRMDLDGWDMVDILICGGVAGQRWPRPPSPVRMASTQRREVLLTGVRSRRPYHWEPPVHHTVPSCAGFDAEVHGLMDQGQAGSFWRQFVRFCHASRRTP</sequence>
<organism evidence="5 6">
    <name type="scientific">Durusdinium trenchii</name>
    <dbReference type="NCBI Taxonomy" id="1381693"/>
    <lineage>
        <taxon>Eukaryota</taxon>
        <taxon>Sar</taxon>
        <taxon>Alveolata</taxon>
        <taxon>Dinophyceae</taxon>
        <taxon>Suessiales</taxon>
        <taxon>Symbiodiniaceae</taxon>
        <taxon>Durusdinium</taxon>
    </lineage>
</organism>
<feature type="repeat" description="WD" evidence="3">
    <location>
        <begin position="337"/>
        <end position="367"/>
    </location>
</feature>
<proteinExistence type="predicted"/>
<keyword evidence="6" id="KW-1185">Reference proteome</keyword>
<name>A0ABP0PJK5_9DINO</name>
<dbReference type="Proteomes" id="UP001642484">
    <property type="component" value="Unassembled WGS sequence"/>
</dbReference>
<comment type="caution">
    <text evidence="5">The sequence shown here is derived from an EMBL/GenBank/DDBJ whole genome shotgun (WGS) entry which is preliminary data.</text>
</comment>
<feature type="region of interest" description="Disordered" evidence="4">
    <location>
        <begin position="188"/>
        <end position="210"/>
    </location>
</feature>
<dbReference type="PROSITE" id="PS50294">
    <property type="entry name" value="WD_REPEATS_REGION"/>
    <property type="match status" value="1"/>
</dbReference>
<evidence type="ECO:0000313" key="6">
    <source>
        <dbReference type="Proteomes" id="UP001642484"/>
    </source>
</evidence>
<evidence type="ECO:0000256" key="1">
    <source>
        <dbReference type="ARBA" id="ARBA00022574"/>
    </source>
</evidence>